<comment type="caution">
    <text evidence="1">The sequence shown here is derived from an EMBL/GenBank/DDBJ whole genome shotgun (WGS) entry which is preliminary data.</text>
</comment>
<evidence type="ECO:0000313" key="1">
    <source>
        <dbReference type="EMBL" id="PKI58051.1"/>
    </source>
</evidence>
<protein>
    <submittedName>
        <fullName evidence="1">Uncharacterized protein</fullName>
    </submittedName>
</protein>
<name>A0A2I0JP75_PUNGR</name>
<dbReference type="STRING" id="22663.A0A2I0JP75"/>
<dbReference type="Proteomes" id="UP000233551">
    <property type="component" value="Unassembled WGS sequence"/>
</dbReference>
<dbReference type="Pfam" id="PF12023">
    <property type="entry name" value="DUF3511"/>
    <property type="match status" value="1"/>
</dbReference>
<evidence type="ECO:0000313" key="2">
    <source>
        <dbReference type="Proteomes" id="UP000233551"/>
    </source>
</evidence>
<dbReference type="AlphaFoldDB" id="A0A2I0JP75"/>
<proteinExistence type="predicted"/>
<dbReference type="PANTHER" id="PTHR33193:SF7">
    <property type="entry name" value="OS06G0686600 PROTEIN"/>
    <property type="match status" value="1"/>
</dbReference>
<reference evidence="1 2" key="1">
    <citation type="submission" date="2017-11" db="EMBL/GenBank/DDBJ databases">
        <title>De-novo sequencing of pomegranate (Punica granatum L.) genome.</title>
        <authorList>
            <person name="Akparov Z."/>
            <person name="Amiraslanov A."/>
            <person name="Hajiyeva S."/>
            <person name="Abbasov M."/>
            <person name="Kaur K."/>
            <person name="Hamwieh A."/>
            <person name="Solovyev V."/>
            <person name="Salamov A."/>
            <person name="Braich B."/>
            <person name="Kosarev P."/>
            <person name="Mahmoud A."/>
            <person name="Hajiyev E."/>
            <person name="Babayeva S."/>
            <person name="Izzatullayeva V."/>
            <person name="Mammadov A."/>
            <person name="Mammadov A."/>
            <person name="Sharifova S."/>
            <person name="Ojaghi J."/>
            <person name="Eynullazada K."/>
            <person name="Bayramov B."/>
            <person name="Abdulazimova A."/>
            <person name="Shahmuradov I."/>
        </authorList>
    </citation>
    <scope>NUCLEOTIDE SEQUENCE [LARGE SCALE GENOMIC DNA]</scope>
    <source>
        <strain evidence="2">cv. AG2017</strain>
        <tissue evidence="1">Leaf</tissue>
    </source>
</reference>
<accession>A0A2I0JP75</accession>
<organism evidence="1 2">
    <name type="scientific">Punica granatum</name>
    <name type="common">Pomegranate</name>
    <dbReference type="NCBI Taxonomy" id="22663"/>
    <lineage>
        <taxon>Eukaryota</taxon>
        <taxon>Viridiplantae</taxon>
        <taxon>Streptophyta</taxon>
        <taxon>Embryophyta</taxon>
        <taxon>Tracheophyta</taxon>
        <taxon>Spermatophyta</taxon>
        <taxon>Magnoliopsida</taxon>
        <taxon>eudicotyledons</taxon>
        <taxon>Gunneridae</taxon>
        <taxon>Pentapetalae</taxon>
        <taxon>rosids</taxon>
        <taxon>malvids</taxon>
        <taxon>Myrtales</taxon>
        <taxon>Lythraceae</taxon>
        <taxon>Punica</taxon>
    </lineage>
</organism>
<gene>
    <name evidence="1" type="ORF">CRG98_021544</name>
</gene>
<sequence>MAKWDAPTVVSVGFVRPACMQLTTTDRVPLQLHYKKQLCSVPMTDEDRQNTSRHVSTAQWTSLPGPHVISTPIRKGKEKVDTIHNATSSGNAEQERLSSMEKNKSFPAYSYSSASCSGEFEFQDHRSNSYSFNGPKNDNPELKRKRRIAAYNVFTMEGKLKSSVRNSVKWIKSKFTGDLPYDV</sequence>
<dbReference type="PANTHER" id="PTHR33193">
    <property type="entry name" value="DOMAIN PROTEIN, PUTATIVE (DUF3511)-RELATED"/>
    <property type="match status" value="1"/>
</dbReference>
<dbReference type="EMBL" id="PGOL01001446">
    <property type="protein sequence ID" value="PKI58051.1"/>
    <property type="molecule type" value="Genomic_DNA"/>
</dbReference>
<keyword evidence="2" id="KW-1185">Reference proteome</keyword>
<dbReference type="InterPro" id="IPR021899">
    <property type="entry name" value="DUF3511"/>
</dbReference>